<organism evidence="2 3">
    <name type="scientific">Paenibacillus gyeongsangnamensis</name>
    <dbReference type="NCBI Taxonomy" id="3388067"/>
    <lineage>
        <taxon>Bacteria</taxon>
        <taxon>Bacillati</taxon>
        <taxon>Bacillota</taxon>
        <taxon>Bacilli</taxon>
        <taxon>Bacillales</taxon>
        <taxon>Paenibacillaceae</taxon>
        <taxon>Paenibacillus</taxon>
    </lineage>
</organism>
<dbReference type="Proteomes" id="UP001527882">
    <property type="component" value="Unassembled WGS sequence"/>
</dbReference>
<keyword evidence="2" id="KW-0067">ATP-binding</keyword>
<sequence>MRLTEITARMPDVLYERLASDTAYASWIARGEPLLRLLTDPAVLETVWNRMTPLERRVLRLVMVHMGCEPFDEGKLERRGEPSLSGAELRLGFTGLLRLGIVFAFRKSWGELVYVLPEETLAAWQRLLAPELPPGGRVMAEPRRETGMLGYCAETGLAAELFHALVYAAKYGLKLTKSGTLHKKHIQKLAERNCLDEAALGGAALKFAFADAYPLKLAVVLDCLLRLELAVPGTDEWVLEPEALSRWLSLSAGEQNRRLYACWRSLTLPSAAWQQHALILLERLEPGEAFSSADLLNLLALAGFLPAAGPEETAERVQSLEQICLMPLAALGWLEPDGQGSYVWRLHPAAADDTEEEGALIVQPDFEILVPPDVPPAVCWELGCLADLVRSDQMSIYKLSKETLKRALENSRTAEEIEAFLVRHSLYELPDHVLITLRQWMKPFGQTEFREAILLRLADAETARSVAKLPGAAGHLTEPVGEKDFIIAPSSVQPLFDALERAGYMPVRPDLKGGPNAAVYPKLSLPDGQEHEETSGLAASRLSGGSGEKGLLYSRHSVAYFEMESTLPEVSLLYPEMSEIPGSWLRDFRSYHPSTRKEMIEQAIRMRTLLLIRKGGRDYRVAPRKLQESRGSWCMTGWEQTRTEGASPGGIARPWEEAFGKVNEIRWMADEWQEMKLLLPGINDQ</sequence>
<gene>
    <name evidence="2" type="ORF">O9H85_02900</name>
</gene>
<reference evidence="2 3" key="1">
    <citation type="submission" date="2022-12" db="EMBL/GenBank/DDBJ databases">
        <title>Draft genome sequence of Paenibacillus sp. dW9.</title>
        <authorList>
            <person name="Choi E.-W."/>
            <person name="Kim D.-U."/>
        </authorList>
    </citation>
    <scope>NUCLEOTIDE SEQUENCE [LARGE SCALE GENOMIC DNA]</scope>
    <source>
        <strain evidence="3">dW9</strain>
    </source>
</reference>
<keyword evidence="2" id="KW-0347">Helicase</keyword>
<evidence type="ECO:0000313" key="2">
    <source>
        <dbReference type="EMBL" id="MCZ8511403.1"/>
    </source>
</evidence>
<comment type="caution">
    <text evidence="2">The sequence shown here is derived from an EMBL/GenBank/DDBJ whole genome shotgun (WGS) entry which is preliminary data.</text>
</comment>
<protein>
    <submittedName>
        <fullName evidence="2">Helicase-associated domain-containing protein</fullName>
    </submittedName>
</protein>
<dbReference type="GO" id="GO:0004386">
    <property type="term" value="F:helicase activity"/>
    <property type="evidence" value="ECO:0007669"/>
    <property type="project" value="UniProtKB-KW"/>
</dbReference>
<evidence type="ECO:0000313" key="3">
    <source>
        <dbReference type="Proteomes" id="UP001527882"/>
    </source>
</evidence>
<keyword evidence="2" id="KW-0547">Nucleotide-binding</keyword>
<proteinExistence type="predicted"/>
<dbReference type="EMBL" id="JAQAGZ010000001">
    <property type="protein sequence ID" value="MCZ8511403.1"/>
    <property type="molecule type" value="Genomic_DNA"/>
</dbReference>
<name>A0ABT4Q3F2_9BACL</name>
<dbReference type="InterPro" id="IPR032830">
    <property type="entry name" value="XPB/Ssl2_N"/>
</dbReference>
<accession>A0ABT4Q3F2</accession>
<evidence type="ECO:0000259" key="1">
    <source>
        <dbReference type="Pfam" id="PF13625"/>
    </source>
</evidence>
<dbReference type="Pfam" id="PF13625">
    <property type="entry name" value="Helicase_C_3"/>
    <property type="match status" value="1"/>
</dbReference>
<keyword evidence="3" id="KW-1185">Reference proteome</keyword>
<keyword evidence="2" id="KW-0378">Hydrolase</keyword>
<feature type="domain" description="Helicase XPB/Ssl2 N-terminal" evidence="1">
    <location>
        <begin position="360"/>
        <end position="473"/>
    </location>
</feature>
<dbReference type="RefSeq" id="WP_269879756.1">
    <property type="nucleotide sequence ID" value="NZ_JAQAGZ010000001.1"/>
</dbReference>